<keyword evidence="3" id="KW-0812">Transmembrane</keyword>
<proteinExistence type="predicted"/>
<evidence type="ECO:0000259" key="4">
    <source>
        <dbReference type="Pfam" id="PF03712"/>
    </source>
</evidence>
<dbReference type="InterPro" id="IPR024548">
    <property type="entry name" value="Cu2_monoox_C"/>
</dbReference>
<feature type="region of interest" description="Disordered" evidence="2">
    <location>
        <begin position="117"/>
        <end position="162"/>
    </location>
</feature>
<dbReference type="InterPro" id="IPR036939">
    <property type="entry name" value="Cu2_ascorb_mOase_N_sf"/>
</dbReference>
<accession>A0ABY8TW58</accession>
<gene>
    <name evidence="6" type="ORF">OEZ85_012053</name>
</gene>
<feature type="transmembrane region" description="Helical" evidence="3">
    <location>
        <begin position="625"/>
        <end position="643"/>
    </location>
</feature>
<evidence type="ECO:0000256" key="3">
    <source>
        <dbReference type="SAM" id="Phobius"/>
    </source>
</evidence>
<sequence length="844" mass="92475">MHFHGVGHVSADGGGLRNKFGQDFAAAGHTWTKALCKADSDGDGYSNGEELGDPNCTWKKGQPLPASSGSSISHPGLKSSVPRPVSKASSAAAAAAAAAGVPATAAAAAADEAWVGEPSADMPVPQGSEKNMQGHQPQRWCDARDKAEHGSSSSSSDAGDALPGRDRQWLNFTLPEMTVLGAPDLYSCHPYVIPASVPDEREFVGVRVGLDGASHLHHILLMECPGDLWFLKDITRNSEMCTTHSGSMFSTCNRWWIATEANNDYRMCTPPGLIYATAGEMRKNNKVLVLQVHWVFGSKLQNRSVTLTNASLELQHEAPPSEHNSQIMETIEGTAIYPPSVMQHVNGLVIPGGEAAYNSSYKCGRRCTYVPLGRLSPQPVTIAGYTFHGHHFMTGMRMSIKRCPLTRLPDVSWEVRDWQQSVVHPTYDITGEPVQLWPGDELSWSCTFNTSTTNRTVLGGYAGYSEEMCIMLLHYYPRNALLRGCMAVTEQQGGHSMCMYEGASILAFQNSEAIRVPIRTVFSPRTVPPFDGASPNLYSGYKASIVLFWALLLIAFLWSVSALLGRCRRLGLLHTAYCALSPQNKRNMVVYIMHLFFDTVMLLVWFEPLFGGFCGCTEAGPSHGWLLGVILMYIVVAYLLELVWRARIDVMLALHHVVTILIIAAMFGEVSSEIYMVADAVIVLGLFAVLEQPTFVALLLKRVLPAGSAHTTRAWVVAVWTWFASKTASLILATWFIIRDWHMMPHWTRSTYILLWAIIYSIQIWSGCIQLSILRTVRREQQGQMRLLPAMPASSKAGQDEVEDECLMGSGSNSGSLSEHGLGLKDCEVRVDDASAAGGVKKDC</sequence>
<dbReference type="PANTHER" id="PTHR34737:SF2">
    <property type="entry name" value="EF-HAND DOMAIN-CONTAINING PROTEIN"/>
    <property type="match status" value="1"/>
</dbReference>
<feature type="transmembrane region" description="Helical" evidence="3">
    <location>
        <begin position="712"/>
        <end position="738"/>
    </location>
</feature>
<feature type="domain" description="Temptin Cys/Cys disulfide" evidence="5">
    <location>
        <begin position="3"/>
        <end position="76"/>
    </location>
</feature>
<dbReference type="EMBL" id="CP126210">
    <property type="protein sequence ID" value="WIA11971.1"/>
    <property type="molecule type" value="Genomic_DNA"/>
</dbReference>
<feature type="transmembrane region" description="Helical" evidence="3">
    <location>
        <begin position="674"/>
        <end position="700"/>
    </location>
</feature>
<dbReference type="InterPro" id="IPR055313">
    <property type="entry name" value="Temptin-like"/>
</dbReference>
<evidence type="ECO:0000259" key="5">
    <source>
        <dbReference type="Pfam" id="PF24784"/>
    </source>
</evidence>
<dbReference type="Proteomes" id="UP001244341">
    <property type="component" value="Chromosome 3b"/>
</dbReference>
<evidence type="ECO:0008006" key="8">
    <source>
        <dbReference type="Google" id="ProtNLM"/>
    </source>
</evidence>
<protein>
    <recommendedName>
        <fullName evidence="8">Copper type II ascorbate-dependent monooxygenase C-terminal domain-containing protein</fullName>
    </recommendedName>
</protein>
<dbReference type="PANTHER" id="PTHR34737">
    <property type="entry name" value="EF-HAND DOMAIN-CONTAINING PROTEIN"/>
    <property type="match status" value="1"/>
</dbReference>
<feature type="transmembrane region" description="Helical" evidence="3">
    <location>
        <begin position="546"/>
        <end position="567"/>
    </location>
</feature>
<dbReference type="Gene3D" id="2.60.120.310">
    <property type="entry name" value="Copper type II, ascorbate-dependent monooxygenase, N-terminal domain"/>
    <property type="match status" value="1"/>
</dbReference>
<reference evidence="6 7" key="1">
    <citation type="submission" date="2023-05" db="EMBL/GenBank/DDBJ databases">
        <title>A 100% complete, gapless, phased diploid assembly of the Scenedesmus obliquus UTEX 3031 genome.</title>
        <authorList>
            <person name="Biondi T.C."/>
            <person name="Hanschen E.R."/>
            <person name="Kwon T."/>
            <person name="Eng W."/>
            <person name="Kruse C.P.S."/>
            <person name="Koehler S.I."/>
            <person name="Kunde Y."/>
            <person name="Gleasner C.D."/>
            <person name="You Mak K.T."/>
            <person name="Polle J."/>
            <person name="Hovde B.T."/>
            <person name="Starkenburg S.R."/>
        </authorList>
    </citation>
    <scope>NUCLEOTIDE SEQUENCE [LARGE SCALE GENOMIC DNA]</scope>
    <source>
        <strain evidence="6 7">DOE0152z</strain>
    </source>
</reference>
<dbReference type="InterPro" id="IPR008977">
    <property type="entry name" value="PHM/PNGase_F_dom_sf"/>
</dbReference>
<feature type="domain" description="Copper type II ascorbate-dependent monooxygenase C-terminal" evidence="4">
    <location>
        <begin position="346"/>
        <end position="490"/>
    </location>
</feature>
<dbReference type="InterPro" id="IPR014784">
    <property type="entry name" value="Cu2_ascorb_mOase-like_C"/>
</dbReference>
<keyword evidence="3" id="KW-0472">Membrane</keyword>
<feature type="transmembrane region" description="Helical" evidence="3">
    <location>
        <begin position="588"/>
        <end position="605"/>
    </location>
</feature>
<name>A0ABY8TW58_TETOB</name>
<evidence type="ECO:0000313" key="6">
    <source>
        <dbReference type="EMBL" id="WIA11971.1"/>
    </source>
</evidence>
<feature type="transmembrane region" description="Helical" evidence="3">
    <location>
        <begin position="753"/>
        <end position="777"/>
    </location>
</feature>
<dbReference type="Pfam" id="PF24784">
    <property type="entry name" value="Temptin_C"/>
    <property type="match status" value="1"/>
</dbReference>
<dbReference type="Pfam" id="PF03712">
    <property type="entry name" value="Cu2_monoox_C"/>
    <property type="match status" value="1"/>
</dbReference>
<feature type="region of interest" description="Disordered" evidence="2">
    <location>
        <begin position="53"/>
        <end position="84"/>
    </location>
</feature>
<keyword evidence="7" id="KW-1185">Reference proteome</keyword>
<dbReference type="InterPro" id="IPR057626">
    <property type="entry name" value="S-S_Temptin"/>
</dbReference>
<organism evidence="6 7">
    <name type="scientific">Tetradesmus obliquus</name>
    <name type="common">Green alga</name>
    <name type="synonym">Acutodesmus obliquus</name>
    <dbReference type="NCBI Taxonomy" id="3088"/>
    <lineage>
        <taxon>Eukaryota</taxon>
        <taxon>Viridiplantae</taxon>
        <taxon>Chlorophyta</taxon>
        <taxon>core chlorophytes</taxon>
        <taxon>Chlorophyceae</taxon>
        <taxon>CS clade</taxon>
        <taxon>Sphaeropleales</taxon>
        <taxon>Scenedesmaceae</taxon>
        <taxon>Tetradesmus</taxon>
    </lineage>
</organism>
<dbReference type="SUPFAM" id="SSF49742">
    <property type="entry name" value="PHM/PNGase F"/>
    <property type="match status" value="2"/>
</dbReference>
<keyword evidence="3" id="KW-1133">Transmembrane helix</keyword>
<feature type="transmembrane region" description="Helical" evidence="3">
    <location>
        <begin position="650"/>
        <end position="668"/>
    </location>
</feature>
<keyword evidence="1" id="KW-1015">Disulfide bond</keyword>
<evidence type="ECO:0000256" key="1">
    <source>
        <dbReference type="ARBA" id="ARBA00023157"/>
    </source>
</evidence>
<evidence type="ECO:0000256" key="2">
    <source>
        <dbReference type="SAM" id="MobiDB-lite"/>
    </source>
</evidence>
<dbReference type="Gene3D" id="2.60.120.230">
    <property type="match status" value="1"/>
</dbReference>
<evidence type="ECO:0000313" key="7">
    <source>
        <dbReference type="Proteomes" id="UP001244341"/>
    </source>
</evidence>